<keyword evidence="8 9" id="KW-0472">Membrane</keyword>
<protein>
    <recommendedName>
        <fullName evidence="9">Protein translocase subunit SecE</fullName>
    </recommendedName>
</protein>
<accession>A6DPM1</accession>
<keyword evidence="4 9" id="KW-0812">Transmembrane</keyword>
<evidence type="ECO:0000256" key="6">
    <source>
        <dbReference type="ARBA" id="ARBA00022989"/>
    </source>
</evidence>
<evidence type="ECO:0000256" key="1">
    <source>
        <dbReference type="ARBA" id="ARBA00004370"/>
    </source>
</evidence>
<dbReference type="PANTHER" id="PTHR33910:SF1">
    <property type="entry name" value="PROTEIN TRANSLOCASE SUBUNIT SECE"/>
    <property type="match status" value="1"/>
</dbReference>
<dbReference type="Proteomes" id="UP000004947">
    <property type="component" value="Unassembled WGS sequence"/>
</dbReference>
<keyword evidence="3 9" id="KW-1003">Cell membrane</keyword>
<keyword evidence="11" id="KW-1185">Reference proteome</keyword>
<dbReference type="NCBIfam" id="TIGR00964">
    <property type="entry name" value="secE_bact"/>
    <property type="match status" value="1"/>
</dbReference>
<evidence type="ECO:0000256" key="4">
    <source>
        <dbReference type="ARBA" id="ARBA00022692"/>
    </source>
</evidence>
<comment type="subunit">
    <text evidence="9">Component of the Sec protein translocase complex. Heterotrimer consisting of SecY, SecE and SecG subunits. The heterotrimers can form oligomers, although 1 heterotrimer is thought to be able to translocate proteins. Interacts with the ribosome. Interacts with SecDF, and other proteins may be involved. Interacts with SecA.</text>
</comment>
<name>A6DPM1_9BACT</name>
<gene>
    <name evidence="9" type="primary">secE</name>
    <name evidence="10" type="ORF">LNTAR_19632</name>
</gene>
<dbReference type="AlphaFoldDB" id="A6DPM1"/>
<comment type="function">
    <text evidence="9">Essential subunit of the Sec protein translocation channel SecYEG. Clamps together the 2 halves of SecY. May contact the channel plug during translocation.</text>
</comment>
<organism evidence="10 11">
    <name type="scientific">Lentisphaera araneosa HTCC2155</name>
    <dbReference type="NCBI Taxonomy" id="313628"/>
    <lineage>
        <taxon>Bacteria</taxon>
        <taxon>Pseudomonadati</taxon>
        <taxon>Lentisphaerota</taxon>
        <taxon>Lentisphaeria</taxon>
        <taxon>Lentisphaerales</taxon>
        <taxon>Lentisphaeraceae</taxon>
        <taxon>Lentisphaera</taxon>
    </lineage>
</organism>
<dbReference type="InterPro" id="IPR001901">
    <property type="entry name" value="Translocase_SecE/Sec61-g"/>
</dbReference>
<dbReference type="GO" id="GO:0008320">
    <property type="term" value="F:protein transmembrane transporter activity"/>
    <property type="evidence" value="ECO:0007669"/>
    <property type="project" value="UniProtKB-UniRule"/>
</dbReference>
<keyword evidence="6 9" id="KW-1133">Transmembrane helix</keyword>
<dbReference type="InterPro" id="IPR005807">
    <property type="entry name" value="SecE_bac"/>
</dbReference>
<dbReference type="PANTHER" id="PTHR33910">
    <property type="entry name" value="PROTEIN TRANSLOCASE SUBUNIT SECE"/>
    <property type="match status" value="1"/>
</dbReference>
<dbReference type="OrthoDB" id="9805743at2"/>
<dbReference type="GO" id="GO:0043952">
    <property type="term" value="P:protein transport by the Sec complex"/>
    <property type="evidence" value="ECO:0007669"/>
    <property type="project" value="UniProtKB-UniRule"/>
</dbReference>
<dbReference type="GO" id="GO:0009306">
    <property type="term" value="P:protein secretion"/>
    <property type="evidence" value="ECO:0007669"/>
    <property type="project" value="UniProtKB-UniRule"/>
</dbReference>
<proteinExistence type="inferred from homology"/>
<keyword evidence="2 9" id="KW-0813">Transport</keyword>
<evidence type="ECO:0000313" key="11">
    <source>
        <dbReference type="Proteomes" id="UP000004947"/>
    </source>
</evidence>
<comment type="similarity">
    <text evidence="9">Belongs to the SecE/SEC61-gamma family.</text>
</comment>
<dbReference type="InterPro" id="IPR038379">
    <property type="entry name" value="SecE_sf"/>
</dbReference>
<evidence type="ECO:0000256" key="5">
    <source>
        <dbReference type="ARBA" id="ARBA00022927"/>
    </source>
</evidence>
<sequence>MSNPIRKVSKYTIDVVEELKRCSWPGKSELVQSSILVLITCILLAIFVQFADGILQKLIEAI</sequence>
<dbReference type="RefSeq" id="WP_007279803.1">
    <property type="nucleotide sequence ID" value="NZ_ABCK01000017.1"/>
</dbReference>
<evidence type="ECO:0000256" key="8">
    <source>
        <dbReference type="ARBA" id="ARBA00023136"/>
    </source>
</evidence>
<evidence type="ECO:0000313" key="10">
    <source>
        <dbReference type="EMBL" id="EDM26316.1"/>
    </source>
</evidence>
<evidence type="ECO:0000256" key="7">
    <source>
        <dbReference type="ARBA" id="ARBA00023010"/>
    </source>
</evidence>
<dbReference type="EMBL" id="ABCK01000017">
    <property type="protein sequence ID" value="EDM26316.1"/>
    <property type="molecule type" value="Genomic_DNA"/>
</dbReference>
<keyword evidence="5 9" id="KW-0653">Protein transport</keyword>
<dbReference type="GO" id="GO:0065002">
    <property type="term" value="P:intracellular protein transmembrane transport"/>
    <property type="evidence" value="ECO:0007669"/>
    <property type="project" value="UniProtKB-UniRule"/>
</dbReference>
<reference evidence="10 11" key="1">
    <citation type="journal article" date="2010" name="J. Bacteriol.">
        <title>Genome sequence of Lentisphaera araneosa HTCC2155T, the type species of the order Lentisphaerales in the phylum Lentisphaerae.</title>
        <authorList>
            <person name="Thrash J.C."/>
            <person name="Cho J.C."/>
            <person name="Vergin K.L."/>
            <person name="Morris R.M."/>
            <person name="Giovannoni S.J."/>
        </authorList>
    </citation>
    <scope>NUCLEOTIDE SEQUENCE [LARGE SCALE GENOMIC DNA]</scope>
    <source>
        <strain evidence="10 11">HTCC2155</strain>
    </source>
</reference>
<feature type="transmembrane region" description="Helical" evidence="9">
    <location>
        <begin position="30"/>
        <end position="51"/>
    </location>
</feature>
<keyword evidence="7 9" id="KW-0811">Translocation</keyword>
<evidence type="ECO:0000256" key="9">
    <source>
        <dbReference type="HAMAP-Rule" id="MF_00422"/>
    </source>
</evidence>
<dbReference type="GO" id="GO:0005886">
    <property type="term" value="C:plasma membrane"/>
    <property type="evidence" value="ECO:0007669"/>
    <property type="project" value="UniProtKB-SubCell"/>
</dbReference>
<dbReference type="Gene3D" id="1.20.5.1030">
    <property type="entry name" value="Preprotein translocase secy subunit"/>
    <property type="match status" value="1"/>
</dbReference>
<dbReference type="GO" id="GO:0006605">
    <property type="term" value="P:protein targeting"/>
    <property type="evidence" value="ECO:0007669"/>
    <property type="project" value="UniProtKB-UniRule"/>
</dbReference>
<dbReference type="STRING" id="313628.LNTAR_19632"/>
<evidence type="ECO:0000256" key="2">
    <source>
        <dbReference type="ARBA" id="ARBA00022448"/>
    </source>
</evidence>
<dbReference type="PROSITE" id="PS01067">
    <property type="entry name" value="SECE_SEC61G"/>
    <property type="match status" value="1"/>
</dbReference>
<comment type="caution">
    <text evidence="10">The sequence shown here is derived from an EMBL/GenBank/DDBJ whole genome shotgun (WGS) entry which is preliminary data.</text>
</comment>
<evidence type="ECO:0000256" key="3">
    <source>
        <dbReference type="ARBA" id="ARBA00022475"/>
    </source>
</evidence>
<comment type="subcellular location">
    <subcellularLocation>
        <location evidence="9">Cell membrane</location>
        <topology evidence="9">Single-pass membrane protein</topology>
    </subcellularLocation>
    <subcellularLocation>
        <location evidence="1">Membrane</location>
    </subcellularLocation>
</comment>
<dbReference type="HAMAP" id="MF_00422">
    <property type="entry name" value="SecE"/>
    <property type="match status" value="1"/>
</dbReference>
<dbReference type="Pfam" id="PF00584">
    <property type="entry name" value="SecE"/>
    <property type="match status" value="1"/>
</dbReference>